<feature type="compositionally biased region" description="Polar residues" evidence="1">
    <location>
        <begin position="14"/>
        <end position="24"/>
    </location>
</feature>
<feature type="non-terminal residue" evidence="2">
    <location>
        <position position="1"/>
    </location>
</feature>
<organism evidence="2">
    <name type="scientific">Arion vulgaris</name>
    <dbReference type="NCBI Taxonomy" id="1028688"/>
    <lineage>
        <taxon>Eukaryota</taxon>
        <taxon>Metazoa</taxon>
        <taxon>Spiralia</taxon>
        <taxon>Lophotrochozoa</taxon>
        <taxon>Mollusca</taxon>
        <taxon>Gastropoda</taxon>
        <taxon>Heterobranchia</taxon>
        <taxon>Euthyneura</taxon>
        <taxon>Panpulmonata</taxon>
        <taxon>Eupulmonata</taxon>
        <taxon>Stylommatophora</taxon>
        <taxon>Helicina</taxon>
        <taxon>Arionoidea</taxon>
        <taxon>Arionidae</taxon>
        <taxon>Arion</taxon>
    </lineage>
</organism>
<protein>
    <submittedName>
        <fullName evidence="2">Uncharacterized protein</fullName>
    </submittedName>
</protein>
<accession>A0A0B7C6E6</accession>
<gene>
    <name evidence="2" type="primary">ORF222651</name>
</gene>
<proteinExistence type="predicted"/>
<name>A0A0B7C6E6_9EUPU</name>
<sequence length="55" mass="6183">EVNIESKGNKTDQSRSNSNVGDNSSKYEEVGAQFKWDRQTRSLTGKSTQPISYTQ</sequence>
<feature type="compositionally biased region" description="Basic and acidic residues" evidence="1">
    <location>
        <begin position="25"/>
        <end position="40"/>
    </location>
</feature>
<feature type="compositionally biased region" description="Polar residues" evidence="1">
    <location>
        <begin position="41"/>
        <end position="55"/>
    </location>
</feature>
<evidence type="ECO:0000313" key="2">
    <source>
        <dbReference type="EMBL" id="CEL00010.1"/>
    </source>
</evidence>
<feature type="region of interest" description="Disordered" evidence="1">
    <location>
        <begin position="1"/>
        <end position="55"/>
    </location>
</feature>
<evidence type="ECO:0000256" key="1">
    <source>
        <dbReference type="SAM" id="MobiDB-lite"/>
    </source>
</evidence>
<dbReference type="AlphaFoldDB" id="A0A0B7C6E6"/>
<reference evidence="2" key="1">
    <citation type="submission" date="2014-12" db="EMBL/GenBank/DDBJ databases">
        <title>Insight into the proteome of Arion vulgaris.</title>
        <authorList>
            <person name="Aradska J."/>
            <person name="Bulat T."/>
            <person name="Smidak R."/>
            <person name="Sarate P."/>
            <person name="Gangsoo J."/>
            <person name="Sialana F."/>
            <person name="Bilban M."/>
            <person name="Lubec G."/>
        </authorList>
    </citation>
    <scope>NUCLEOTIDE SEQUENCE</scope>
    <source>
        <tissue evidence="2">Skin</tissue>
    </source>
</reference>
<dbReference type="EMBL" id="HACG01053139">
    <property type="protein sequence ID" value="CEL00010.1"/>
    <property type="molecule type" value="Transcribed_RNA"/>
</dbReference>